<feature type="region of interest" description="Disordered" evidence="1">
    <location>
        <begin position="88"/>
        <end position="110"/>
    </location>
</feature>
<evidence type="ECO:0000313" key="2">
    <source>
        <dbReference type="EMBL" id="KAF6784448.1"/>
    </source>
</evidence>
<dbReference type="AlphaFoldDB" id="A0A8H6IM99"/>
<evidence type="ECO:0000256" key="1">
    <source>
        <dbReference type="SAM" id="MobiDB-lite"/>
    </source>
</evidence>
<proteinExistence type="predicted"/>
<keyword evidence="3" id="KW-1185">Reference proteome</keyword>
<gene>
    <name evidence="2" type="ORF">CMUS01_16618</name>
</gene>
<name>A0A8H6IM99_9PEZI</name>
<evidence type="ECO:0000313" key="3">
    <source>
        <dbReference type="Proteomes" id="UP000639643"/>
    </source>
</evidence>
<feature type="region of interest" description="Disordered" evidence="1">
    <location>
        <begin position="1"/>
        <end position="36"/>
    </location>
</feature>
<sequence length="110" mass="11960">MHTHTQTRRRSSSIRSKSRSRRATRSSKDEEAPAGLGLLTAQHSVWMPCPGSSWESTLPTEDFPKAVDGSLMPQALARWGTPVLQAHSVRREKEATAAGSSLPIVPKSSP</sequence>
<organism evidence="2 3">
    <name type="scientific">Colletotrichum musicola</name>
    <dbReference type="NCBI Taxonomy" id="2175873"/>
    <lineage>
        <taxon>Eukaryota</taxon>
        <taxon>Fungi</taxon>
        <taxon>Dikarya</taxon>
        <taxon>Ascomycota</taxon>
        <taxon>Pezizomycotina</taxon>
        <taxon>Sordariomycetes</taxon>
        <taxon>Hypocreomycetidae</taxon>
        <taxon>Glomerellales</taxon>
        <taxon>Glomerellaceae</taxon>
        <taxon>Colletotrichum</taxon>
        <taxon>Colletotrichum orchidearum species complex</taxon>
    </lineage>
</organism>
<feature type="compositionally biased region" description="Basic residues" evidence="1">
    <location>
        <begin position="1"/>
        <end position="25"/>
    </location>
</feature>
<dbReference type="EMBL" id="WIGM01002063">
    <property type="protein sequence ID" value="KAF6784448.1"/>
    <property type="molecule type" value="Genomic_DNA"/>
</dbReference>
<reference evidence="2" key="1">
    <citation type="journal article" date="2020" name="Phytopathology">
        <title>Genome Sequence Resources of Colletotrichum truncatum, C. plurivorum, C. musicola, and C. sojae: Four Species Pathogenic to Soybean (Glycine max).</title>
        <authorList>
            <person name="Rogerio F."/>
            <person name="Boufleur T.R."/>
            <person name="Ciampi-Guillardi M."/>
            <person name="Sukno S.A."/>
            <person name="Thon M.R."/>
            <person name="Massola Junior N.S."/>
            <person name="Baroncelli R."/>
        </authorList>
    </citation>
    <scope>NUCLEOTIDE SEQUENCE</scope>
    <source>
        <strain evidence="2">LFN0074</strain>
    </source>
</reference>
<comment type="caution">
    <text evidence="2">The sequence shown here is derived from an EMBL/GenBank/DDBJ whole genome shotgun (WGS) entry which is preliminary data.</text>
</comment>
<dbReference type="Proteomes" id="UP000639643">
    <property type="component" value="Unassembled WGS sequence"/>
</dbReference>
<protein>
    <submittedName>
        <fullName evidence="2">Uncharacterized protein</fullName>
    </submittedName>
</protein>
<accession>A0A8H6IM99</accession>